<comment type="cofactor">
    <cofactor evidence="6">
        <name>Mg(2+)</name>
        <dbReference type="ChEBI" id="CHEBI:18420"/>
    </cofactor>
</comment>
<feature type="binding site" evidence="6">
    <location>
        <position position="66"/>
    </location>
    <ligand>
        <name>Mg(2+)</name>
        <dbReference type="ChEBI" id="CHEBI:18420"/>
        <label>1</label>
        <note>catalytic</note>
    </ligand>
</feature>
<evidence type="ECO:0000256" key="3">
    <source>
        <dbReference type="ARBA" id="ARBA00040342"/>
    </source>
</evidence>
<gene>
    <name evidence="7" type="ORF">HaLaN_00214</name>
</gene>
<accession>A0A699Y8V5</accession>
<keyword evidence="6" id="KW-0460">Magnesium</keyword>
<organism evidence="7 8">
    <name type="scientific">Haematococcus lacustris</name>
    <name type="common">Green alga</name>
    <name type="synonym">Haematococcus pluvialis</name>
    <dbReference type="NCBI Taxonomy" id="44745"/>
    <lineage>
        <taxon>Eukaryota</taxon>
        <taxon>Viridiplantae</taxon>
        <taxon>Chlorophyta</taxon>
        <taxon>core chlorophytes</taxon>
        <taxon>Chlorophyceae</taxon>
        <taxon>CS clade</taxon>
        <taxon>Chlamydomonadales</taxon>
        <taxon>Haematococcaceae</taxon>
        <taxon>Haematococcus</taxon>
    </lineage>
</organism>
<dbReference type="EC" id="3.1.3.7" evidence="2"/>
<keyword evidence="6" id="KW-0479">Metal-binding</keyword>
<evidence type="ECO:0000256" key="5">
    <source>
        <dbReference type="ARBA" id="ARBA00044554"/>
    </source>
</evidence>
<dbReference type="Gene3D" id="3.40.190.80">
    <property type="match status" value="1"/>
</dbReference>
<evidence type="ECO:0000313" key="7">
    <source>
        <dbReference type="EMBL" id="GFH05711.1"/>
    </source>
</evidence>
<dbReference type="Proteomes" id="UP000485058">
    <property type="component" value="Unassembled WGS sequence"/>
</dbReference>
<reference evidence="7 8" key="1">
    <citation type="submission" date="2020-02" db="EMBL/GenBank/DDBJ databases">
        <title>Draft genome sequence of Haematococcus lacustris strain NIES-144.</title>
        <authorList>
            <person name="Morimoto D."/>
            <person name="Nakagawa S."/>
            <person name="Yoshida T."/>
            <person name="Sawayama S."/>
        </authorList>
    </citation>
    <scope>NUCLEOTIDE SEQUENCE [LARGE SCALE GENOMIC DNA]</scope>
    <source>
        <strain evidence="7 8">NIES-144</strain>
    </source>
</reference>
<proteinExistence type="inferred from homology"/>
<dbReference type="EMBL" id="BLLF01000006">
    <property type="protein sequence ID" value="GFH05711.1"/>
    <property type="molecule type" value="Genomic_DNA"/>
</dbReference>
<dbReference type="PANTHER" id="PTHR43028:SF5">
    <property type="entry name" value="3'(2'),5'-BISPHOSPHATE NUCLEOTIDASE 1"/>
    <property type="match status" value="1"/>
</dbReference>
<dbReference type="AlphaFoldDB" id="A0A699Y8V5"/>
<dbReference type="InterPro" id="IPR050725">
    <property type="entry name" value="CysQ/Inositol_MonoPase"/>
</dbReference>
<dbReference type="InterPro" id="IPR020550">
    <property type="entry name" value="Inositol_monophosphatase_CS"/>
</dbReference>
<sequence length="133" mass="14688">MWPCSLEDPGLRLVGSSSHMSKETEEFMQLLQSPSLVQVGSSLKLLMVAEGAAHIYPRLAPTCEWDTAAADVIVREAGGVVLQAGRCDSKGKSLEDWKEALMREEEVVYGKEDMLNPFFIVFGRKRLQAGDSK</sequence>
<evidence type="ECO:0000256" key="2">
    <source>
        <dbReference type="ARBA" id="ARBA00012633"/>
    </source>
</evidence>
<dbReference type="PROSITE" id="PS00630">
    <property type="entry name" value="IMP_2"/>
    <property type="match status" value="1"/>
</dbReference>
<dbReference type="InterPro" id="IPR000760">
    <property type="entry name" value="Inositol_monophosphatase-like"/>
</dbReference>
<comment type="similarity">
    <text evidence="1">Belongs to the inositol monophosphatase superfamily.</text>
</comment>
<dbReference type="Pfam" id="PF00459">
    <property type="entry name" value="Inositol_P"/>
    <property type="match status" value="1"/>
</dbReference>
<keyword evidence="8" id="KW-1185">Reference proteome</keyword>
<protein>
    <recommendedName>
        <fullName evidence="3">3'(2'),5'-bisphosphate nucleotidase 1</fullName>
        <ecNumber evidence="2">3.1.3.7</ecNumber>
    </recommendedName>
    <alternativeName>
        <fullName evidence="4">Bisphosphate 3'-nucleotidase 1</fullName>
    </alternativeName>
    <alternativeName>
        <fullName evidence="5">Inositol-polyphosphate 1-phosphatase</fullName>
    </alternativeName>
</protein>
<name>A0A699Y8V5_HAELA</name>
<dbReference type="SUPFAM" id="SSF56655">
    <property type="entry name" value="Carbohydrate phosphatase"/>
    <property type="match status" value="1"/>
</dbReference>
<evidence type="ECO:0000256" key="4">
    <source>
        <dbReference type="ARBA" id="ARBA00041815"/>
    </source>
</evidence>
<dbReference type="GO" id="GO:0008441">
    <property type="term" value="F:3'(2'),5'-bisphosphate nucleotidase activity"/>
    <property type="evidence" value="ECO:0007669"/>
    <property type="project" value="UniProtKB-EC"/>
</dbReference>
<dbReference type="PANTHER" id="PTHR43028">
    <property type="entry name" value="3'(2'),5'-BISPHOSPHATE NUCLEOTIDASE 1"/>
    <property type="match status" value="1"/>
</dbReference>
<evidence type="ECO:0000256" key="6">
    <source>
        <dbReference type="PIRSR" id="PIRSR600760-2"/>
    </source>
</evidence>
<evidence type="ECO:0000256" key="1">
    <source>
        <dbReference type="ARBA" id="ARBA00009759"/>
    </source>
</evidence>
<dbReference type="GO" id="GO:0046872">
    <property type="term" value="F:metal ion binding"/>
    <property type="evidence" value="ECO:0007669"/>
    <property type="project" value="UniProtKB-KW"/>
</dbReference>
<dbReference type="GO" id="GO:0046854">
    <property type="term" value="P:phosphatidylinositol phosphate biosynthetic process"/>
    <property type="evidence" value="ECO:0007669"/>
    <property type="project" value="InterPro"/>
</dbReference>
<comment type="caution">
    <text evidence="7">The sequence shown here is derived from an EMBL/GenBank/DDBJ whole genome shotgun (WGS) entry which is preliminary data.</text>
</comment>
<evidence type="ECO:0000313" key="8">
    <source>
        <dbReference type="Proteomes" id="UP000485058"/>
    </source>
</evidence>